<dbReference type="PIRSF" id="PIRSF003128">
    <property type="entry name" value="RecN"/>
    <property type="match status" value="1"/>
</dbReference>
<evidence type="ECO:0000256" key="2">
    <source>
        <dbReference type="ARBA" id="ARBA00009441"/>
    </source>
</evidence>
<comment type="similarity">
    <text evidence="2 9">Belongs to the RecN family.</text>
</comment>
<dbReference type="AlphaFoldDB" id="A0A7J0BT74"/>
<proteinExistence type="inferred from homology"/>
<accession>A0A7J0BT74</accession>
<keyword evidence="4" id="KW-0547">Nucleotide-binding</keyword>
<dbReference type="GO" id="GO:0006310">
    <property type="term" value="P:DNA recombination"/>
    <property type="evidence" value="ECO:0007669"/>
    <property type="project" value="InterPro"/>
</dbReference>
<evidence type="ECO:0000256" key="8">
    <source>
        <dbReference type="ARBA" id="ARBA00033408"/>
    </source>
</evidence>
<evidence type="ECO:0000313" key="13">
    <source>
        <dbReference type="Proteomes" id="UP000503820"/>
    </source>
</evidence>
<keyword evidence="7 9" id="KW-0234">DNA repair</keyword>
<dbReference type="GO" id="GO:0006281">
    <property type="term" value="P:DNA repair"/>
    <property type="evidence" value="ECO:0007669"/>
    <property type="project" value="UniProtKB-KW"/>
</dbReference>
<dbReference type="Pfam" id="PF02463">
    <property type="entry name" value="SMC_N"/>
    <property type="match status" value="1"/>
</dbReference>
<dbReference type="InterPro" id="IPR027417">
    <property type="entry name" value="P-loop_NTPase"/>
</dbReference>
<evidence type="ECO:0000256" key="6">
    <source>
        <dbReference type="ARBA" id="ARBA00022840"/>
    </source>
</evidence>
<dbReference type="GO" id="GO:0005524">
    <property type="term" value="F:ATP binding"/>
    <property type="evidence" value="ECO:0007669"/>
    <property type="project" value="UniProtKB-KW"/>
</dbReference>
<keyword evidence="6" id="KW-0067">ATP-binding</keyword>
<gene>
    <name evidence="12" type="primary">recN</name>
    <name evidence="12" type="ORF">DSM19430T_08880</name>
</gene>
<reference evidence="12 13" key="1">
    <citation type="submission" date="2020-05" db="EMBL/GenBank/DDBJ databases">
        <title>Draft genome sequence of Desulfovibrio psychrotolerans JS1T.</title>
        <authorList>
            <person name="Ueno A."/>
            <person name="Tamazawa S."/>
            <person name="Tamamura S."/>
            <person name="Murakami T."/>
            <person name="Kiyama T."/>
            <person name="Inomata H."/>
            <person name="Amano Y."/>
            <person name="Miyakawa K."/>
            <person name="Tamaki H."/>
            <person name="Naganuma T."/>
            <person name="Kaneko K."/>
        </authorList>
    </citation>
    <scope>NUCLEOTIDE SEQUENCE [LARGE SCALE GENOMIC DNA]</scope>
    <source>
        <strain evidence="12 13">JS1</strain>
    </source>
</reference>
<dbReference type="RefSeq" id="WP_174408876.1">
    <property type="nucleotide sequence ID" value="NZ_BLVP01000002.1"/>
</dbReference>
<evidence type="ECO:0000259" key="11">
    <source>
        <dbReference type="Pfam" id="PF02463"/>
    </source>
</evidence>
<keyword evidence="10" id="KW-0175">Coiled coil</keyword>
<feature type="coiled-coil region" evidence="10">
    <location>
        <begin position="281"/>
        <end position="346"/>
    </location>
</feature>
<dbReference type="GO" id="GO:0043590">
    <property type="term" value="C:bacterial nucleoid"/>
    <property type="evidence" value="ECO:0007669"/>
    <property type="project" value="TreeGrafter"/>
</dbReference>
<dbReference type="InterPro" id="IPR004604">
    <property type="entry name" value="DNA_recomb/repair_RecN"/>
</dbReference>
<dbReference type="PANTHER" id="PTHR11059">
    <property type="entry name" value="DNA REPAIR PROTEIN RECN"/>
    <property type="match status" value="1"/>
</dbReference>
<comment type="function">
    <text evidence="1 9">May be involved in recombinational repair of damaged DNA.</text>
</comment>
<dbReference type="Proteomes" id="UP000503820">
    <property type="component" value="Unassembled WGS sequence"/>
</dbReference>
<evidence type="ECO:0000256" key="9">
    <source>
        <dbReference type="PIRNR" id="PIRNR003128"/>
    </source>
</evidence>
<evidence type="ECO:0000256" key="3">
    <source>
        <dbReference type="ARBA" id="ARBA00021315"/>
    </source>
</evidence>
<feature type="domain" description="RecF/RecN/SMC N-terminal" evidence="11">
    <location>
        <begin position="13"/>
        <end position="493"/>
    </location>
</feature>
<organism evidence="12 13">
    <name type="scientific">Desulfovibrio psychrotolerans</name>
    <dbReference type="NCBI Taxonomy" id="415242"/>
    <lineage>
        <taxon>Bacteria</taxon>
        <taxon>Pseudomonadati</taxon>
        <taxon>Thermodesulfobacteriota</taxon>
        <taxon>Desulfovibrionia</taxon>
        <taxon>Desulfovibrionales</taxon>
        <taxon>Desulfovibrionaceae</taxon>
        <taxon>Desulfovibrio</taxon>
    </lineage>
</organism>
<dbReference type="PANTHER" id="PTHR11059:SF0">
    <property type="entry name" value="DNA REPAIR PROTEIN RECN"/>
    <property type="match status" value="1"/>
</dbReference>
<sequence length="536" mass="60210">MLELLRIRHLALIDDMELEFAPGMNVLTGETGAGKSFILKALNFLTGEKMSPDLVRPGSEKAHVEALFALPEGDLVLKRELVAATGRSRLLINDSLGSQDAIRDLRPSLLVHTSQHGQQKLLQPAFQAKILDDYLNRPDLLQQRDTLLRELRDISVRRDALRDRARHLEDKRELLEFQQKEIAKVNPEHGEEETLETKKQELRNQTAVQDAIDSALSLLGAGEGGILDGLGRLERIMENLRRILPGYEEDTEAIIEARQALQDLAMRLRKQPAGDPDEDSLESIEARLYELAQLKRKLKRSLDEIVDLQKEISENLSFLDSCALDLKQLERKESALLDELAATLHQLNPLRREAGNALCAAIVHELKELGFSEHVHVRFDFRPVPLHPGREDCMEDRPTMMWIPNPGQPPQPLDKIASGGELSRFLLAVVGIMNRKETPSLIFDEVDSGVGGLTLNHVANALARLAAQQQVILITHWPQLAARASRHFQVRKEVRQGNTFTFCHALNGLEIRDELSRMAGGGDQGIAMARELLQQR</sequence>
<evidence type="ECO:0000256" key="4">
    <source>
        <dbReference type="ARBA" id="ARBA00022741"/>
    </source>
</evidence>
<keyword evidence="13" id="KW-1185">Reference proteome</keyword>
<evidence type="ECO:0000256" key="10">
    <source>
        <dbReference type="SAM" id="Coils"/>
    </source>
</evidence>
<feature type="coiled-coil region" evidence="10">
    <location>
        <begin position="144"/>
        <end position="178"/>
    </location>
</feature>
<dbReference type="SUPFAM" id="SSF52540">
    <property type="entry name" value="P-loop containing nucleoside triphosphate hydrolases"/>
    <property type="match status" value="2"/>
</dbReference>
<dbReference type="EMBL" id="BLVP01000002">
    <property type="protein sequence ID" value="GFM36204.1"/>
    <property type="molecule type" value="Genomic_DNA"/>
</dbReference>
<name>A0A7J0BT74_9BACT</name>
<dbReference type="Gene3D" id="3.40.50.300">
    <property type="entry name" value="P-loop containing nucleotide triphosphate hydrolases"/>
    <property type="match status" value="2"/>
</dbReference>
<comment type="caution">
    <text evidence="12">The sequence shown here is derived from an EMBL/GenBank/DDBJ whole genome shotgun (WGS) entry which is preliminary data.</text>
</comment>
<evidence type="ECO:0000256" key="7">
    <source>
        <dbReference type="ARBA" id="ARBA00023204"/>
    </source>
</evidence>
<evidence type="ECO:0000313" key="12">
    <source>
        <dbReference type="EMBL" id="GFM36204.1"/>
    </source>
</evidence>
<keyword evidence="5 9" id="KW-0227">DNA damage</keyword>
<evidence type="ECO:0000256" key="1">
    <source>
        <dbReference type="ARBA" id="ARBA00003618"/>
    </source>
</evidence>
<protein>
    <recommendedName>
        <fullName evidence="3 9">DNA repair protein RecN</fullName>
    </recommendedName>
    <alternativeName>
        <fullName evidence="8 9">Recombination protein N</fullName>
    </alternativeName>
</protein>
<dbReference type="GO" id="GO:0009432">
    <property type="term" value="P:SOS response"/>
    <property type="evidence" value="ECO:0007669"/>
    <property type="project" value="TreeGrafter"/>
</dbReference>
<dbReference type="InterPro" id="IPR003395">
    <property type="entry name" value="RecF/RecN/SMC_N"/>
</dbReference>
<evidence type="ECO:0000256" key="5">
    <source>
        <dbReference type="ARBA" id="ARBA00022763"/>
    </source>
</evidence>